<reference evidence="1" key="1">
    <citation type="submission" date="2015-06" db="EMBL/GenBank/DDBJ databases">
        <authorList>
            <person name="Liu B."/>
            <person name="Wang J."/>
            <person name="Zhu Y."/>
            <person name="Liu G."/>
            <person name="Chen Q."/>
            <person name="Zheng C."/>
            <person name="Che J."/>
            <person name="Ge C."/>
            <person name="Shi H."/>
            <person name="Pan Z."/>
            <person name="Liu X."/>
        </authorList>
    </citation>
    <scope>NUCLEOTIDE SEQUENCE [LARGE SCALE GENOMIC DNA]</scope>
    <source>
        <strain evidence="1">DSM 16346</strain>
    </source>
</reference>
<gene>
    <name evidence="1" type="ORF">AB986_03830</name>
</gene>
<protein>
    <submittedName>
        <fullName evidence="1">Uncharacterized protein</fullName>
    </submittedName>
</protein>
<proteinExistence type="predicted"/>
<dbReference type="Proteomes" id="UP000035996">
    <property type="component" value="Unassembled WGS sequence"/>
</dbReference>
<keyword evidence="2" id="KW-1185">Reference proteome</keyword>
<evidence type="ECO:0000313" key="1">
    <source>
        <dbReference type="EMBL" id="KMM38437.1"/>
    </source>
</evidence>
<comment type="caution">
    <text evidence="1">The sequence shown here is derived from an EMBL/GenBank/DDBJ whole genome shotgun (WGS) entry which is preliminary data.</text>
</comment>
<organism evidence="1 2">
    <name type="scientific">Guptibacillus hwajinpoensis</name>
    <dbReference type="NCBI Taxonomy" id="208199"/>
    <lineage>
        <taxon>Bacteria</taxon>
        <taxon>Bacillati</taxon>
        <taxon>Bacillota</taxon>
        <taxon>Bacilli</taxon>
        <taxon>Bacillales</taxon>
        <taxon>Guptibacillaceae</taxon>
        <taxon>Guptibacillus</taxon>
    </lineage>
</organism>
<dbReference type="OrthoDB" id="2398454at2"/>
<dbReference type="AlphaFoldDB" id="A0A0J6FVP2"/>
<dbReference type="Gene3D" id="3.40.630.30">
    <property type="match status" value="1"/>
</dbReference>
<evidence type="ECO:0000313" key="2">
    <source>
        <dbReference type="Proteomes" id="UP000035996"/>
    </source>
</evidence>
<sequence length="156" mass="18348">MNAGFIVYIVTNPTLRSRKLCSSTISRLEEILSQESKKAGYDFLDAIVLETETKEMVHSNKEKEDCMKRNIFFERKGYLHFNTLHYQQPPLNRVEPSIPFNLFVKNYRDTLTTKERLFDIILDIYQEKYFNINGIDKATLDHCLQDKGITRQVTNC</sequence>
<accession>A0A0J6FVP2</accession>
<dbReference type="EMBL" id="LELK01000001">
    <property type="protein sequence ID" value="KMM38437.1"/>
    <property type="molecule type" value="Genomic_DNA"/>
</dbReference>
<name>A0A0J6FVP2_9BACL</name>
<dbReference type="RefSeq" id="WP_152670916.1">
    <property type="nucleotide sequence ID" value="NZ_CP119526.1"/>
</dbReference>